<gene>
    <name evidence="2" type="ORF">FC694_12200</name>
</gene>
<dbReference type="Proteomes" id="UP000306037">
    <property type="component" value="Unassembled WGS sequence"/>
</dbReference>
<dbReference type="EMBL" id="SZOM01000084">
    <property type="protein sequence ID" value="TKH16589.1"/>
    <property type="molecule type" value="Genomic_DNA"/>
</dbReference>
<dbReference type="RefSeq" id="WP_137051913.1">
    <property type="nucleotide sequence ID" value="NZ_SZOM01000084.1"/>
</dbReference>
<evidence type="ECO:0000256" key="1">
    <source>
        <dbReference type="SAM" id="MobiDB-lite"/>
    </source>
</evidence>
<dbReference type="AlphaFoldDB" id="A0A4U2MYE4"/>
<name>A0A4U2MYE4_9BACI</name>
<reference evidence="2 3" key="1">
    <citation type="journal article" date="2019" name="Environ. Microbiol.">
        <title>An active ?-lactamase is a part of an orchestrated cell wall stress resistance network of Bacillus subtilis and related rhizosphere species.</title>
        <authorList>
            <person name="Bucher T."/>
            <person name="Keren-Paz A."/>
            <person name="Hausser J."/>
            <person name="Olender T."/>
            <person name="Cytryn E."/>
            <person name="Kolodkin-Gal I."/>
        </authorList>
    </citation>
    <scope>NUCLEOTIDE SEQUENCE [LARGE SCALE GENOMIC DNA]</scope>
    <source>
        <strain evidence="2 3">I71</strain>
    </source>
</reference>
<evidence type="ECO:0000313" key="3">
    <source>
        <dbReference type="Proteomes" id="UP000306037"/>
    </source>
</evidence>
<accession>A0A4U2MYE4</accession>
<feature type="region of interest" description="Disordered" evidence="1">
    <location>
        <begin position="47"/>
        <end position="69"/>
    </location>
</feature>
<organism evidence="2 3">
    <name type="scientific">Bacillus wiedmannii</name>
    <dbReference type="NCBI Taxonomy" id="1890302"/>
    <lineage>
        <taxon>Bacteria</taxon>
        <taxon>Bacillati</taxon>
        <taxon>Bacillota</taxon>
        <taxon>Bacilli</taxon>
        <taxon>Bacillales</taxon>
        <taxon>Bacillaceae</taxon>
        <taxon>Bacillus</taxon>
        <taxon>Bacillus cereus group</taxon>
    </lineage>
</organism>
<protein>
    <submittedName>
        <fullName evidence="2">Uncharacterized protein</fullName>
    </submittedName>
</protein>
<evidence type="ECO:0000313" key="2">
    <source>
        <dbReference type="EMBL" id="TKH16589.1"/>
    </source>
</evidence>
<comment type="caution">
    <text evidence="2">The sequence shown here is derived from an EMBL/GenBank/DDBJ whole genome shotgun (WGS) entry which is preliminary data.</text>
</comment>
<proteinExistence type="predicted"/>
<sequence>MGNEKGQIIRDEYGYVVKVILTKEQWKKFLTPLIPAARELIIQRKHEQRKKQNELKNMNEAKATIKNDK</sequence>